<dbReference type="PATRIC" id="fig|930944.6.peg.1975"/>
<evidence type="ECO:0000313" key="2">
    <source>
        <dbReference type="Proteomes" id="UP000008084"/>
    </source>
</evidence>
<name>A0A0H3NSD4_YERE1</name>
<organism evidence="1 2">
    <name type="scientific">Yersinia enterocolitica subsp. palearctica serotype O:3 (strain DSM 13030 / CIP 106945 / Y11)</name>
    <dbReference type="NCBI Taxonomy" id="930944"/>
    <lineage>
        <taxon>Bacteria</taxon>
        <taxon>Pseudomonadati</taxon>
        <taxon>Pseudomonadota</taxon>
        <taxon>Gammaproteobacteria</taxon>
        <taxon>Enterobacterales</taxon>
        <taxon>Yersiniaceae</taxon>
        <taxon>Yersinia</taxon>
    </lineage>
</organism>
<dbReference type="Proteomes" id="UP000008084">
    <property type="component" value="Chromosome"/>
</dbReference>
<proteinExistence type="predicted"/>
<dbReference type="KEGG" id="yey:Y11_19871"/>
<sequence>MVVCEGFAISISITQENLPTETHISVGIIRLLLLLIFYIGQEDRNYPQ</sequence>
<accession>A0A0H3NSD4</accession>
<reference evidence="1 2" key="1">
    <citation type="journal article" date="2011" name="J. Bacteriol.">
        <title>Complete genome sequence of Yersinia enterocolitica subsp. palearctica serogroup O:3.</title>
        <authorList>
            <person name="Batzilla J."/>
            <person name="Hoper D."/>
            <person name="Antonenka U."/>
            <person name="Heesemann J."/>
            <person name="Rakin A."/>
        </authorList>
    </citation>
    <scope>NUCLEOTIDE SEQUENCE [LARGE SCALE GENOMIC DNA]</scope>
    <source>
        <strain evidence="2">DSM 13030 / CIP 106945 / Y11</strain>
    </source>
</reference>
<dbReference type="AlphaFoldDB" id="A0A0H3NSD4"/>
<dbReference type="HOGENOM" id="CLU_3159584_0_0_6"/>
<dbReference type="EMBL" id="FR729477">
    <property type="protein sequence ID" value="CBY26194.1"/>
    <property type="molecule type" value="Genomic_DNA"/>
</dbReference>
<gene>
    <name evidence="1" type="ordered locus">Y11_19871</name>
</gene>
<evidence type="ECO:0000313" key="1">
    <source>
        <dbReference type="EMBL" id="CBY26194.1"/>
    </source>
</evidence>
<protein>
    <submittedName>
        <fullName evidence="1">Uncharacterized protein</fullName>
    </submittedName>
</protein>